<dbReference type="SUPFAM" id="SSF48452">
    <property type="entry name" value="TPR-like"/>
    <property type="match status" value="1"/>
</dbReference>
<sequence length="182" mass="21199">MDGEVFVRQAYEAILQGDFELALHWFQQAIAAEPSNAAYYYKGSVTCARSGKLPLAMTYAQKAVELKPDDPTYKLHYRTIKAKQRITEARFRLQTALPNLDKCLDELKEATELDPLSDEAFLLLGIVYRLRRDYRQSLESLREALTLDPLNEEARRLLHEVRVERRKALKEQYSNPHSKRNR</sequence>
<dbReference type="Gene3D" id="1.25.40.10">
    <property type="entry name" value="Tetratricopeptide repeat domain"/>
    <property type="match status" value="2"/>
</dbReference>
<name>A0ABW0R3I0_9BACL</name>
<keyword evidence="5" id="KW-1185">Reference proteome</keyword>
<dbReference type="SMART" id="SM00028">
    <property type="entry name" value="TPR"/>
    <property type="match status" value="3"/>
</dbReference>
<dbReference type="PROSITE" id="PS50005">
    <property type="entry name" value="TPR"/>
    <property type="match status" value="2"/>
</dbReference>
<dbReference type="InterPro" id="IPR019734">
    <property type="entry name" value="TPR_rpt"/>
</dbReference>
<evidence type="ECO:0000313" key="5">
    <source>
        <dbReference type="Proteomes" id="UP001596108"/>
    </source>
</evidence>
<organism evidence="4 5">
    <name type="scientific">Cohnella yongneupensis</name>
    <dbReference type="NCBI Taxonomy" id="425006"/>
    <lineage>
        <taxon>Bacteria</taxon>
        <taxon>Bacillati</taxon>
        <taxon>Bacillota</taxon>
        <taxon>Bacilli</taxon>
        <taxon>Bacillales</taxon>
        <taxon>Paenibacillaceae</taxon>
        <taxon>Cohnella</taxon>
    </lineage>
</organism>
<gene>
    <name evidence="4" type="ORF">ACFPQ4_20375</name>
</gene>
<feature type="repeat" description="TPR" evidence="3">
    <location>
        <begin position="118"/>
        <end position="151"/>
    </location>
</feature>
<dbReference type="Pfam" id="PF13176">
    <property type="entry name" value="TPR_7"/>
    <property type="match status" value="1"/>
</dbReference>
<dbReference type="InterPro" id="IPR050498">
    <property type="entry name" value="Ycf3"/>
</dbReference>
<keyword evidence="2 3" id="KW-0802">TPR repeat</keyword>
<reference evidence="5" key="1">
    <citation type="journal article" date="2019" name="Int. J. Syst. Evol. Microbiol.">
        <title>The Global Catalogue of Microorganisms (GCM) 10K type strain sequencing project: providing services to taxonomists for standard genome sequencing and annotation.</title>
        <authorList>
            <consortium name="The Broad Institute Genomics Platform"/>
            <consortium name="The Broad Institute Genome Sequencing Center for Infectious Disease"/>
            <person name="Wu L."/>
            <person name="Ma J."/>
        </authorList>
    </citation>
    <scope>NUCLEOTIDE SEQUENCE [LARGE SCALE GENOMIC DNA]</scope>
    <source>
        <strain evidence="5">CGMCC 1.18578</strain>
    </source>
</reference>
<dbReference type="PANTHER" id="PTHR44858:SF1">
    <property type="entry name" value="UDP-N-ACETYLGLUCOSAMINE--PEPTIDE N-ACETYLGLUCOSAMINYLTRANSFERASE SPINDLY-RELATED"/>
    <property type="match status" value="1"/>
</dbReference>
<dbReference type="EMBL" id="JBHSNC010000056">
    <property type="protein sequence ID" value="MFC5531779.1"/>
    <property type="molecule type" value="Genomic_DNA"/>
</dbReference>
<feature type="repeat" description="TPR" evidence="3">
    <location>
        <begin position="3"/>
        <end position="36"/>
    </location>
</feature>
<accession>A0ABW0R3I0</accession>
<comment type="caution">
    <text evidence="4">The sequence shown here is derived from an EMBL/GenBank/DDBJ whole genome shotgun (WGS) entry which is preliminary data.</text>
</comment>
<dbReference type="Proteomes" id="UP001596108">
    <property type="component" value="Unassembled WGS sequence"/>
</dbReference>
<dbReference type="InterPro" id="IPR011990">
    <property type="entry name" value="TPR-like_helical_dom_sf"/>
</dbReference>
<keyword evidence="1" id="KW-0677">Repeat</keyword>
<dbReference type="Pfam" id="PF13432">
    <property type="entry name" value="TPR_16"/>
    <property type="match status" value="1"/>
</dbReference>
<dbReference type="RefSeq" id="WP_378113740.1">
    <property type="nucleotide sequence ID" value="NZ_JBHSNC010000056.1"/>
</dbReference>
<evidence type="ECO:0000313" key="4">
    <source>
        <dbReference type="EMBL" id="MFC5531779.1"/>
    </source>
</evidence>
<evidence type="ECO:0000256" key="2">
    <source>
        <dbReference type="ARBA" id="ARBA00022803"/>
    </source>
</evidence>
<evidence type="ECO:0000256" key="1">
    <source>
        <dbReference type="ARBA" id="ARBA00022737"/>
    </source>
</evidence>
<proteinExistence type="predicted"/>
<dbReference type="PANTHER" id="PTHR44858">
    <property type="entry name" value="TETRATRICOPEPTIDE REPEAT PROTEIN 6"/>
    <property type="match status" value="1"/>
</dbReference>
<evidence type="ECO:0000256" key="3">
    <source>
        <dbReference type="PROSITE-ProRule" id="PRU00339"/>
    </source>
</evidence>
<protein>
    <submittedName>
        <fullName evidence="4">Tetratricopeptide repeat protein</fullName>
    </submittedName>
</protein>